<evidence type="ECO:0000256" key="9">
    <source>
        <dbReference type="SAM" id="Phobius"/>
    </source>
</evidence>
<dbReference type="InterPro" id="IPR004796">
    <property type="entry name" value="PTS_IIC_cello"/>
</dbReference>
<keyword evidence="6 9" id="KW-1133">Transmembrane helix</keyword>
<sequence>MEKFTEIFTKIAAKISTNKYLVAIRDGLMALMPMLIVGSIGTLLGSVVFSTNGLAQIKGLEFLQNYSQVFLKLANSTTDILALLAAFSIGRAYAKNFKSEGFLEGVLAVVCFLIVSPNTLNVVVDDKSQVVAGVLSTNVINSRGLFVAMIASVACVAAYSHLVKIDKLKIKLPDSVPPNVAGAFTVIIPTSIVCIATTLFAAIFEGLVGSNMADFIYSVLQAPIQAAFQHPLGILIVVFFAGLFWFLGVHGSSLAMTIVGPIMYASLQVNMSAFANGQPVTEIVTYPFWNLFATMGGFGCTLGLIAAIFIVGKKEEDKAIAKLSLPAGIFGINEPMIFGLPIVMNPIIAIPFILTPIVTCIIGYLAMYLGICSKFVSAVPWVVPPCLNGFIATGGDIRMALVQAVCLVVSTLIYIPFVKIRNNVDK</sequence>
<feature type="transmembrane region" description="Helical" evidence="9">
    <location>
        <begin position="348"/>
        <end position="368"/>
    </location>
</feature>
<dbReference type="EMBL" id="CP101620">
    <property type="protein sequence ID" value="UTY38459.1"/>
    <property type="molecule type" value="Genomic_DNA"/>
</dbReference>
<reference evidence="11" key="1">
    <citation type="submission" date="2022-07" db="EMBL/GenBank/DDBJ databases">
        <title>Faecal culturing of patients with breast cancer.</title>
        <authorList>
            <person name="Teng N.M.Y."/>
            <person name="Kiu R."/>
            <person name="Evans R."/>
            <person name="Baker D.J."/>
            <person name="Zenner C."/>
            <person name="Robinson S.D."/>
            <person name="Hall L.J."/>
        </authorList>
    </citation>
    <scope>NUCLEOTIDE SEQUENCE</scope>
    <source>
        <strain evidence="11">LH1062</strain>
    </source>
</reference>
<feature type="transmembrane region" description="Helical" evidence="9">
    <location>
        <begin position="180"/>
        <end position="204"/>
    </location>
</feature>
<protein>
    <recommendedName>
        <fullName evidence="8">Permease IIC component</fullName>
    </recommendedName>
</protein>
<feature type="transmembrane region" description="Helical" evidence="9">
    <location>
        <begin position="254"/>
        <end position="275"/>
    </location>
</feature>
<dbReference type="RefSeq" id="WP_290138792.1">
    <property type="nucleotide sequence ID" value="NZ_CP101620.1"/>
</dbReference>
<evidence type="ECO:0000256" key="2">
    <source>
        <dbReference type="ARBA" id="ARBA00022448"/>
    </source>
</evidence>
<dbReference type="InterPro" id="IPR051088">
    <property type="entry name" value="PTS_Sugar-EIIC/EIIB"/>
</dbReference>
<keyword evidence="4 8" id="KW-0762">Sugar transport</keyword>
<comment type="subcellular location">
    <subcellularLocation>
        <location evidence="1">Cell membrane</location>
        <topology evidence="1">Multi-pass membrane protein</topology>
    </subcellularLocation>
</comment>
<dbReference type="InterPro" id="IPR003352">
    <property type="entry name" value="PTS_EIIC"/>
</dbReference>
<feature type="transmembrane region" description="Helical" evidence="9">
    <location>
        <begin position="140"/>
        <end position="159"/>
    </location>
</feature>
<dbReference type="Pfam" id="PF02378">
    <property type="entry name" value="PTS_EIIC"/>
    <property type="match status" value="1"/>
</dbReference>
<name>A0ABY5I260_9FIRM</name>
<keyword evidence="5 9" id="KW-0812">Transmembrane</keyword>
<feature type="transmembrane region" description="Helical" evidence="9">
    <location>
        <begin position="375"/>
        <end position="394"/>
    </location>
</feature>
<gene>
    <name evidence="11" type="ORF">NMU03_12465</name>
</gene>
<evidence type="ECO:0000259" key="10">
    <source>
        <dbReference type="PROSITE" id="PS51105"/>
    </source>
</evidence>
<comment type="function">
    <text evidence="8">The phosphoenolpyruvate-dependent sugar phosphotransferase system (PTS), a major carbohydrate active -transport system, catalyzes the phosphorylation of incoming sugar substrates concomitant with their translocation across the cell membrane.</text>
</comment>
<dbReference type="InterPro" id="IPR004501">
    <property type="entry name" value="PTS_EIIC_3"/>
</dbReference>
<dbReference type="PROSITE" id="PS51105">
    <property type="entry name" value="PTS_EIIC_TYPE_3"/>
    <property type="match status" value="1"/>
</dbReference>
<evidence type="ECO:0000256" key="3">
    <source>
        <dbReference type="ARBA" id="ARBA00022475"/>
    </source>
</evidence>
<evidence type="ECO:0000256" key="7">
    <source>
        <dbReference type="ARBA" id="ARBA00023136"/>
    </source>
</evidence>
<organism evidence="11 12">
    <name type="scientific">Allocoprobacillus halotolerans</name>
    <dbReference type="NCBI Taxonomy" id="2944914"/>
    <lineage>
        <taxon>Bacteria</taxon>
        <taxon>Bacillati</taxon>
        <taxon>Bacillota</taxon>
        <taxon>Erysipelotrichia</taxon>
        <taxon>Erysipelotrichales</taxon>
        <taxon>Erysipelotrichaceae</taxon>
        <taxon>Allocoprobacillus</taxon>
    </lineage>
</organism>
<accession>A0ABY5I260</accession>
<proteinExistence type="predicted"/>
<dbReference type="PANTHER" id="PTHR33989">
    <property type="match status" value="1"/>
</dbReference>
<feature type="domain" description="PTS EIIC type-3" evidence="10">
    <location>
        <begin position="4"/>
        <end position="417"/>
    </location>
</feature>
<evidence type="ECO:0000313" key="11">
    <source>
        <dbReference type="EMBL" id="UTY38459.1"/>
    </source>
</evidence>
<dbReference type="PANTHER" id="PTHR33989:SF4">
    <property type="entry name" value="PTS SYSTEM N,N'-DIACETYLCHITOBIOSE-SPECIFIC EIIC COMPONENT"/>
    <property type="match status" value="1"/>
</dbReference>
<keyword evidence="2 8" id="KW-0813">Transport</keyword>
<evidence type="ECO:0000256" key="5">
    <source>
        <dbReference type="ARBA" id="ARBA00022692"/>
    </source>
</evidence>
<dbReference type="PIRSF" id="PIRSF006351">
    <property type="entry name" value="PTS_EIIC-Cellobiose"/>
    <property type="match status" value="1"/>
</dbReference>
<feature type="transmembrane region" description="Helical" evidence="9">
    <location>
        <begin position="287"/>
        <end position="311"/>
    </location>
</feature>
<evidence type="ECO:0000256" key="6">
    <source>
        <dbReference type="ARBA" id="ARBA00022989"/>
    </source>
</evidence>
<evidence type="ECO:0000256" key="1">
    <source>
        <dbReference type="ARBA" id="ARBA00004651"/>
    </source>
</evidence>
<evidence type="ECO:0000256" key="4">
    <source>
        <dbReference type="ARBA" id="ARBA00022597"/>
    </source>
</evidence>
<feature type="transmembrane region" description="Helical" evidence="9">
    <location>
        <begin position="224"/>
        <end position="247"/>
    </location>
</feature>
<evidence type="ECO:0000256" key="8">
    <source>
        <dbReference type="PIRNR" id="PIRNR006351"/>
    </source>
</evidence>
<keyword evidence="7 8" id="KW-0472">Membrane</keyword>
<evidence type="ECO:0000313" key="12">
    <source>
        <dbReference type="Proteomes" id="UP001060112"/>
    </source>
</evidence>
<feature type="transmembrane region" description="Helical" evidence="9">
    <location>
        <begin position="28"/>
        <end position="49"/>
    </location>
</feature>
<feature type="transmembrane region" description="Helical" evidence="9">
    <location>
        <begin position="101"/>
        <end position="120"/>
    </location>
</feature>
<feature type="transmembrane region" description="Helical" evidence="9">
    <location>
        <begin position="400"/>
        <end position="418"/>
    </location>
</feature>
<keyword evidence="12" id="KW-1185">Reference proteome</keyword>
<dbReference type="NCBIfam" id="TIGR00410">
    <property type="entry name" value="lacE"/>
    <property type="match status" value="1"/>
</dbReference>
<dbReference type="Proteomes" id="UP001060112">
    <property type="component" value="Chromosome"/>
</dbReference>
<keyword evidence="3 8" id="KW-1003">Cell membrane</keyword>